<dbReference type="InterPro" id="IPR024751">
    <property type="entry name" value="VESA1"/>
</dbReference>
<keyword evidence="2" id="KW-1185">Reference proteome</keyword>
<dbReference type="GeneID" id="94194205"/>
<reference evidence="1 2" key="1">
    <citation type="submission" date="2021-06" db="EMBL/GenBank/DDBJ databases">
        <title>Genome sequence of Babesia caballi.</title>
        <authorList>
            <person name="Yamagishi J."/>
            <person name="Kidaka T."/>
            <person name="Ochi A."/>
        </authorList>
    </citation>
    <scope>NUCLEOTIDE SEQUENCE [LARGE SCALE GENOMIC DNA]</scope>
    <source>
        <strain evidence="1">USDA-D6B2</strain>
    </source>
</reference>
<evidence type="ECO:0000313" key="2">
    <source>
        <dbReference type="Proteomes" id="UP001497744"/>
    </source>
</evidence>
<comment type="caution">
    <text evidence="1">The sequence shown here is derived from an EMBL/GenBank/DDBJ whole genome shotgun (WGS) entry which is preliminary data.</text>
</comment>
<protein>
    <submittedName>
        <fullName evidence="1">Variant erythrocyte surface antigen-1 family protein</fullName>
    </submittedName>
</protein>
<evidence type="ECO:0000313" key="1">
    <source>
        <dbReference type="EMBL" id="GIX62724.1"/>
    </source>
</evidence>
<sequence length="436" mass="47716">MPPLDISFILHSRPLTGSHSNLKEAIDWILRVTGKDGQDSSGGGTQELASAVSILLASVKSSSPELDSNFQKIKGALISSGNNGLIDNLATGLAKFIGYENGGGNIGKGGIAVGKGGTTGEPWKPAENRKGAKGYVYSYDPAEANWKSDGTIEQICAKIFLGCLPMIFSALSYLYWRCHENGGGWKGYRFKGDGPIKTFMVGNGYKVSELNDGMMGSHITYSAMTHSNFKDFKEGMDKAALTAKERAEKEKEAWRKIYPNTSSQSNFNPKPTYPEFLTELQKNGQDKFPQIFSNVQNDSLSILFHISKLYFNAKHFAISKLPDFKPKSPSTIREMLYFLAALPYSPNYGALGTYISDHFKSLVDNSGVKEDYELMIPVADSATNQKHNTLSAANLKDYLTKSSCLSITVLGIIQGHGASENPVCRHLQSRVWLEGL</sequence>
<name>A0AAV4LRW0_BABCB</name>
<dbReference type="Proteomes" id="UP001497744">
    <property type="component" value="Unassembled WGS sequence"/>
</dbReference>
<dbReference type="Pfam" id="PF12785">
    <property type="entry name" value="VESA1_N"/>
    <property type="match status" value="1"/>
</dbReference>
<gene>
    <name evidence="1" type="ORF">BcabD6B2_21590</name>
</gene>
<dbReference type="RefSeq" id="XP_067714793.1">
    <property type="nucleotide sequence ID" value="XM_067858692.1"/>
</dbReference>
<dbReference type="AlphaFoldDB" id="A0AAV4LRW0"/>
<proteinExistence type="predicted"/>
<dbReference type="EMBL" id="BPLF01000002">
    <property type="protein sequence ID" value="GIX62724.1"/>
    <property type="molecule type" value="Genomic_DNA"/>
</dbReference>
<accession>A0AAV4LRW0</accession>
<organism evidence="1 2">
    <name type="scientific">Babesia caballi</name>
    <dbReference type="NCBI Taxonomy" id="5871"/>
    <lineage>
        <taxon>Eukaryota</taxon>
        <taxon>Sar</taxon>
        <taxon>Alveolata</taxon>
        <taxon>Apicomplexa</taxon>
        <taxon>Aconoidasida</taxon>
        <taxon>Piroplasmida</taxon>
        <taxon>Babesiidae</taxon>
        <taxon>Babesia</taxon>
    </lineage>
</organism>